<keyword evidence="3" id="KW-1185">Reference proteome</keyword>
<organism evidence="2 3">
    <name type="scientific">Linum trigynum</name>
    <dbReference type="NCBI Taxonomy" id="586398"/>
    <lineage>
        <taxon>Eukaryota</taxon>
        <taxon>Viridiplantae</taxon>
        <taxon>Streptophyta</taxon>
        <taxon>Embryophyta</taxon>
        <taxon>Tracheophyta</taxon>
        <taxon>Spermatophyta</taxon>
        <taxon>Magnoliopsida</taxon>
        <taxon>eudicotyledons</taxon>
        <taxon>Gunneridae</taxon>
        <taxon>Pentapetalae</taxon>
        <taxon>rosids</taxon>
        <taxon>fabids</taxon>
        <taxon>Malpighiales</taxon>
        <taxon>Linaceae</taxon>
        <taxon>Linum</taxon>
    </lineage>
</organism>
<protein>
    <submittedName>
        <fullName evidence="2">Uncharacterized protein</fullName>
    </submittedName>
</protein>
<name>A0AAV2DNX7_9ROSI</name>
<dbReference type="Proteomes" id="UP001497516">
    <property type="component" value="Chromosome 3"/>
</dbReference>
<reference evidence="2 3" key="1">
    <citation type="submission" date="2024-04" db="EMBL/GenBank/DDBJ databases">
        <authorList>
            <person name="Fracassetti M."/>
        </authorList>
    </citation>
    <scope>NUCLEOTIDE SEQUENCE [LARGE SCALE GENOMIC DNA]</scope>
</reference>
<feature type="region of interest" description="Disordered" evidence="1">
    <location>
        <begin position="69"/>
        <end position="88"/>
    </location>
</feature>
<evidence type="ECO:0000256" key="1">
    <source>
        <dbReference type="SAM" id="MobiDB-lite"/>
    </source>
</evidence>
<evidence type="ECO:0000313" key="3">
    <source>
        <dbReference type="Proteomes" id="UP001497516"/>
    </source>
</evidence>
<dbReference type="EMBL" id="OZ034816">
    <property type="protein sequence ID" value="CAL1375067.1"/>
    <property type="molecule type" value="Genomic_DNA"/>
</dbReference>
<proteinExistence type="predicted"/>
<feature type="compositionally biased region" description="Basic residues" evidence="1">
    <location>
        <begin position="77"/>
        <end position="86"/>
    </location>
</feature>
<dbReference type="AlphaFoldDB" id="A0AAV2DNX7"/>
<gene>
    <name evidence="2" type="ORF">LTRI10_LOCUS16889</name>
</gene>
<accession>A0AAV2DNX7</accession>
<evidence type="ECO:0000313" key="2">
    <source>
        <dbReference type="EMBL" id="CAL1375067.1"/>
    </source>
</evidence>
<sequence length="120" mass="13562">MGGNCWACDSDLSPLKKRPRQGARAHQGKVREYIGVERVSHTGAERASLAGTTKRRRVTARYPGGVPYREVAEAAPHHPKRSHYHSPRYSPAYVRSSHIRVLKVWLRPLACQGSHQYTHL</sequence>